<proteinExistence type="predicted"/>
<feature type="signal peptide" evidence="2">
    <location>
        <begin position="1"/>
        <end position="19"/>
    </location>
</feature>
<organism evidence="4 5">
    <name type="scientific">Paenibacillus rhizosphaerae</name>
    <dbReference type="NCBI Taxonomy" id="297318"/>
    <lineage>
        <taxon>Bacteria</taxon>
        <taxon>Bacillati</taxon>
        <taxon>Bacillota</taxon>
        <taxon>Bacilli</taxon>
        <taxon>Bacillales</taxon>
        <taxon>Paenibacillaceae</taxon>
        <taxon>Paenibacillus</taxon>
    </lineage>
</organism>
<feature type="chain" id="PRO_5038754066" description="GerMN domain-containing protein" evidence="2">
    <location>
        <begin position="20"/>
        <end position="225"/>
    </location>
</feature>
<feature type="domain" description="GerMN" evidence="3">
    <location>
        <begin position="99"/>
        <end position="209"/>
    </location>
</feature>
<keyword evidence="2" id="KW-0732">Signal</keyword>
<evidence type="ECO:0000313" key="4">
    <source>
        <dbReference type="EMBL" id="MBB3127733.1"/>
    </source>
</evidence>
<reference evidence="4 5" key="1">
    <citation type="submission" date="2020-08" db="EMBL/GenBank/DDBJ databases">
        <title>Genomic Encyclopedia of Type Strains, Phase III (KMG-III): the genomes of soil and plant-associated and newly described type strains.</title>
        <authorList>
            <person name="Whitman W."/>
        </authorList>
    </citation>
    <scope>NUCLEOTIDE SEQUENCE [LARGE SCALE GENOMIC DNA]</scope>
    <source>
        <strain evidence="4 5">CECT 5831</strain>
    </source>
</reference>
<sequence>MNKKIWCAVLLSAVMIVGAGCGQKAKTAPPPPASASEPSSFQADDSTSPPDAESTPPDDSTTGSASGNDSGGDTGETKGEAGGQAVQDQPSVQKLTIDVFYTDPQEMELKKAQKEISFESDIEKYVHAFKALQDSGSSDLVPLWGKIELTKMSVDPQDAGLLHMDIHIPDEARLGSGGEQFALDSLKQTMFQFDEIKAIDLLVDGQAVESLMGHMDLDHPIKRGE</sequence>
<comment type="caution">
    <text evidence="4">The sequence shown here is derived from an EMBL/GenBank/DDBJ whole genome shotgun (WGS) entry which is preliminary data.</text>
</comment>
<protein>
    <recommendedName>
        <fullName evidence="3">GerMN domain-containing protein</fullName>
    </recommendedName>
</protein>
<evidence type="ECO:0000313" key="5">
    <source>
        <dbReference type="Proteomes" id="UP000517523"/>
    </source>
</evidence>
<dbReference type="InterPro" id="IPR019606">
    <property type="entry name" value="GerMN"/>
</dbReference>
<dbReference type="Pfam" id="PF10646">
    <property type="entry name" value="Germane"/>
    <property type="match status" value="1"/>
</dbReference>
<gene>
    <name evidence="4" type="ORF">FHS19_002387</name>
</gene>
<evidence type="ECO:0000256" key="1">
    <source>
        <dbReference type="SAM" id="MobiDB-lite"/>
    </source>
</evidence>
<feature type="region of interest" description="Disordered" evidence="1">
    <location>
        <begin position="22"/>
        <end position="89"/>
    </location>
</feature>
<dbReference type="EMBL" id="JACHXJ010000002">
    <property type="protein sequence ID" value="MBB3127733.1"/>
    <property type="molecule type" value="Genomic_DNA"/>
</dbReference>
<feature type="compositionally biased region" description="Polar residues" evidence="1">
    <location>
        <begin position="57"/>
        <end position="68"/>
    </location>
</feature>
<dbReference type="AlphaFoldDB" id="A0A839TMJ1"/>
<dbReference type="Proteomes" id="UP000517523">
    <property type="component" value="Unassembled WGS sequence"/>
</dbReference>
<dbReference type="PROSITE" id="PS51257">
    <property type="entry name" value="PROKAR_LIPOPROTEIN"/>
    <property type="match status" value="1"/>
</dbReference>
<evidence type="ECO:0000259" key="3">
    <source>
        <dbReference type="Pfam" id="PF10646"/>
    </source>
</evidence>
<accession>A0A839TMJ1</accession>
<name>A0A839TMJ1_9BACL</name>
<evidence type="ECO:0000256" key="2">
    <source>
        <dbReference type="SAM" id="SignalP"/>
    </source>
</evidence>